<keyword evidence="3" id="KW-1185">Reference proteome</keyword>
<feature type="region of interest" description="Disordered" evidence="1">
    <location>
        <begin position="696"/>
        <end position="720"/>
    </location>
</feature>
<comment type="caution">
    <text evidence="2">The sequence shown here is derived from an EMBL/GenBank/DDBJ whole genome shotgun (WGS) entry which is preliminary data.</text>
</comment>
<dbReference type="AlphaFoldDB" id="A0A1Y1ZT41"/>
<feature type="compositionally biased region" description="Basic and acidic residues" evidence="1">
    <location>
        <begin position="217"/>
        <end position="252"/>
    </location>
</feature>
<name>A0A1Y1ZT41_9PLEO</name>
<protein>
    <submittedName>
        <fullName evidence="2">Uncharacterized protein</fullName>
    </submittedName>
</protein>
<evidence type="ECO:0000313" key="3">
    <source>
        <dbReference type="Proteomes" id="UP000193144"/>
    </source>
</evidence>
<accession>A0A1Y1ZT41</accession>
<dbReference type="STRING" id="1231657.A0A1Y1ZT41"/>
<feature type="compositionally biased region" description="Polar residues" evidence="1">
    <location>
        <begin position="696"/>
        <end position="719"/>
    </location>
</feature>
<organism evidence="2 3">
    <name type="scientific">Clohesyomyces aquaticus</name>
    <dbReference type="NCBI Taxonomy" id="1231657"/>
    <lineage>
        <taxon>Eukaryota</taxon>
        <taxon>Fungi</taxon>
        <taxon>Dikarya</taxon>
        <taxon>Ascomycota</taxon>
        <taxon>Pezizomycotina</taxon>
        <taxon>Dothideomycetes</taxon>
        <taxon>Pleosporomycetidae</taxon>
        <taxon>Pleosporales</taxon>
        <taxon>Lindgomycetaceae</taxon>
        <taxon>Clohesyomyces</taxon>
    </lineage>
</organism>
<dbReference type="OrthoDB" id="5307331at2759"/>
<feature type="region of interest" description="Disordered" evidence="1">
    <location>
        <begin position="1"/>
        <end position="33"/>
    </location>
</feature>
<feature type="compositionally biased region" description="Low complexity" evidence="1">
    <location>
        <begin position="765"/>
        <end position="784"/>
    </location>
</feature>
<feature type="region of interest" description="Disordered" evidence="1">
    <location>
        <begin position="760"/>
        <end position="856"/>
    </location>
</feature>
<evidence type="ECO:0000313" key="2">
    <source>
        <dbReference type="EMBL" id="ORY13370.1"/>
    </source>
</evidence>
<feature type="compositionally biased region" description="Basic and acidic residues" evidence="1">
    <location>
        <begin position="587"/>
        <end position="602"/>
    </location>
</feature>
<proteinExistence type="predicted"/>
<feature type="compositionally biased region" description="Basic and acidic residues" evidence="1">
    <location>
        <begin position="284"/>
        <end position="294"/>
    </location>
</feature>
<evidence type="ECO:0000256" key="1">
    <source>
        <dbReference type="SAM" id="MobiDB-lite"/>
    </source>
</evidence>
<feature type="compositionally biased region" description="Polar residues" evidence="1">
    <location>
        <begin position="7"/>
        <end position="22"/>
    </location>
</feature>
<reference evidence="2 3" key="1">
    <citation type="submission" date="2016-07" db="EMBL/GenBank/DDBJ databases">
        <title>Pervasive Adenine N6-methylation of Active Genes in Fungi.</title>
        <authorList>
            <consortium name="DOE Joint Genome Institute"/>
            <person name="Mondo S.J."/>
            <person name="Dannebaum R.O."/>
            <person name="Kuo R.C."/>
            <person name="Labutti K."/>
            <person name="Haridas S."/>
            <person name="Kuo A."/>
            <person name="Salamov A."/>
            <person name="Ahrendt S.R."/>
            <person name="Lipzen A."/>
            <person name="Sullivan W."/>
            <person name="Andreopoulos W.B."/>
            <person name="Clum A."/>
            <person name="Lindquist E."/>
            <person name="Daum C."/>
            <person name="Ramamoorthy G.K."/>
            <person name="Gryganskyi A."/>
            <person name="Culley D."/>
            <person name="Magnuson J.K."/>
            <person name="James T.Y."/>
            <person name="O'Malley M.A."/>
            <person name="Stajich J.E."/>
            <person name="Spatafora J.W."/>
            <person name="Visel A."/>
            <person name="Grigoriev I.V."/>
        </authorList>
    </citation>
    <scope>NUCLEOTIDE SEQUENCE [LARGE SCALE GENOMIC DNA]</scope>
    <source>
        <strain evidence="2 3">CBS 115471</strain>
    </source>
</reference>
<gene>
    <name evidence="2" type="ORF">BCR34DRAFT_267381</name>
</gene>
<dbReference type="Proteomes" id="UP000193144">
    <property type="component" value="Unassembled WGS sequence"/>
</dbReference>
<feature type="region of interest" description="Disordered" evidence="1">
    <location>
        <begin position="202"/>
        <end position="294"/>
    </location>
</feature>
<dbReference type="EMBL" id="MCFA01000042">
    <property type="protein sequence ID" value="ORY13370.1"/>
    <property type="molecule type" value="Genomic_DNA"/>
</dbReference>
<sequence>MAENEAKPTTANTTSRRGSAQSHTRRRSSAQFRRMSRSGSFFNDFGFGVDDLFNDTNLGSLWDENADAFQQYAYGDPHQATQGHGEDPYYAKPETPLPNGVVSNDATSMQSYAQRASIGMTNQPFVALPNTGLEGPFLQNQWDAPLGGSQELFSDTQLTGQQYYMNEQFICQAHQADIYNPGYSGAFDGYHPLSVPEYHDVDATIPFCPPPSRKRNRSDSRDGEGSEHPQKKIRRDSSDSKPKSDAESRRTSDSLGNVSAVQKEEIRKNRMMQHRVGSAIAPYRKGEKPKVDKEKSWVRVNNTTAGKTTRTSKINNYKPSYENRPHPLGLGWNGPNHRFEYTEAGEFKEATLTAKQVKEFILHYPRNEPKAKLKLWIQKCPTDSARRYKSTTWSKCRFRDCPAQVYQTGSIVHGHYRVAFDEKWHWHRENADPFLTTGYAHLYCMERFLDFPEICRKADVQADTRAMTNEPRGNFAGTLQGAPELGIALAFIEACQQKTLRQVQEFKNYPRHEDYKQGAPKDHNNTLTYYMTRIKAQNRPPAQIKQFMDRGISQTHLIANMGNLDKLFAVVNAKKEERKAEKRKRKDRADPENKARDNEGMRPRATGSATPTLDFTPRQPQKKSRSPPKRQIYDDDQEELDPRLWAANDSDEEGIAPYSAVQPAQPSSLRSRASTRLQNVPPVNYNLDHILGMEPASSNSFQSFQPQENIDPQSQNTGSIYDDDLADIAAFNAQYGLPGYNPDDHKDEIFKDLGLDFQLQRRRSSAPSQKSSVSVSRRSSLRRPSVMKKESISSGSSGEPSRRKSVQWKDQVRQTRSAPEMGTRHSERLAWKKSVGAENPDDTIAGRVAKRRKTSI</sequence>
<feature type="region of interest" description="Disordered" evidence="1">
    <location>
        <begin position="575"/>
        <end position="637"/>
    </location>
</feature>